<keyword evidence="4 9" id="KW-0256">Endoplasmic reticulum</keyword>
<evidence type="ECO:0000313" key="12">
    <source>
        <dbReference type="Proteomes" id="UP000187013"/>
    </source>
</evidence>
<accession>A0A1Q2ZYH8</accession>
<evidence type="ECO:0000256" key="1">
    <source>
        <dbReference type="ARBA" id="ARBA00009727"/>
    </source>
</evidence>
<feature type="region of interest" description="Disordered" evidence="10">
    <location>
        <begin position="17"/>
        <end position="38"/>
    </location>
</feature>
<comment type="function">
    <text evidence="9">Has a role in transport between endoplasmic reticulum and Golgi.</text>
</comment>
<reference evidence="11 12" key="1">
    <citation type="submission" date="2016-08" db="EMBL/GenBank/DDBJ databases">
        <title>Draft genome sequence of allopolyploid Zygosaccharomyces rouxii.</title>
        <authorList>
            <person name="Watanabe J."/>
            <person name="Uehara K."/>
            <person name="Mogi Y."/>
            <person name="Tsukioka Y."/>
        </authorList>
    </citation>
    <scope>NUCLEOTIDE SEQUENCE [LARGE SCALE GENOMIC DNA]</scope>
    <source>
        <strain evidence="11 12">NBRC 110957</strain>
    </source>
</reference>
<dbReference type="GO" id="GO:0015031">
    <property type="term" value="P:protein transport"/>
    <property type="evidence" value="ECO:0007669"/>
    <property type="project" value="UniProtKB-KW"/>
</dbReference>
<dbReference type="InterPro" id="IPR005578">
    <property type="entry name" value="Yif1_fam"/>
</dbReference>
<keyword evidence="3" id="KW-0812">Transmembrane</keyword>
<keyword evidence="8" id="KW-0472">Membrane</keyword>
<keyword evidence="6" id="KW-1133">Transmembrane helix</keyword>
<gene>
    <name evidence="11" type="ORF">ZYGR_0K00110</name>
</gene>
<dbReference type="AlphaFoldDB" id="A0A1Q2ZYH8"/>
<dbReference type="OrthoDB" id="337750at2759"/>
<evidence type="ECO:0000256" key="10">
    <source>
        <dbReference type="SAM" id="MobiDB-lite"/>
    </source>
</evidence>
<dbReference type="Proteomes" id="UP000187013">
    <property type="component" value="Unassembled WGS sequence"/>
</dbReference>
<evidence type="ECO:0000256" key="5">
    <source>
        <dbReference type="ARBA" id="ARBA00022927"/>
    </source>
</evidence>
<name>A0A1Q2ZYH8_ZYGRO</name>
<dbReference type="GO" id="GO:0006888">
    <property type="term" value="P:endoplasmic reticulum to Golgi vesicle-mediated transport"/>
    <property type="evidence" value="ECO:0007669"/>
    <property type="project" value="UniProtKB-UniRule"/>
</dbReference>
<evidence type="ECO:0000256" key="8">
    <source>
        <dbReference type="ARBA" id="ARBA00023136"/>
    </source>
</evidence>
<dbReference type="PANTHER" id="PTHR14083">
    <property type="entry name" value="YIP1 INTERACTING FACTOR HOMOLOG YIF1 PROTEIN"/>
    <property type="match status" value="1"/>
</dbReference>
<keyword evidence="7 9" id="KW-0333">Golgi apparatus</keyword>
<evidence type="ECO:0000256" key="3">
    <source>
        <dbReference type="ARBA" id="ARBA00022692"/>
    </source>
</evidence>
<dbReference type="PANTHER" id="PTHR14083:SF0">
    <property type="entry name" value="YIP1D-INTERACTING FACTOR 1, ISOFORM C"/>
    <property type="match status" value="1"/>
</dbReference>
<comment type="caution">
    <text evidence="11">The sequence shown here is derived from an EMBL/GenBank/DDBJ whole genome shotgun (WGS) entry which is preliminary data.</text>
</comment>
<evidence type="ECO:0000313" key="11">
    <source>
        <dbReference type="EMBL" id="GAV48506.1"/>
    </source>
</evidence>
<evidence type="ECO:0000256" key="9">
    <source>
        <dbReference type="RuleBase" id="RU368073"/>
    </source>
</evidence>
<proteinExistence type="inferred from homology"/>
<evidence type="ECO:0000256" key="7">
    <source>
        <dbReference type="ARBA" id="ARBA00023034"/>
    </source>
</evidence>
<organism evidence="11 12">
    <name type="scientific">Zygosaccharomyces rouxii</name>
    <dbReference type="NCBI Taxonomy" id="4956"/>
    <lineage>
        <taxon>Eukaryota</taxon>
        <taxon>Fungi</taxon>
        <taxon>Dikarya</taxon>
        <taxon>Ascomycota</taxon>
        <taxon>Saccharomycotina</taxon>
        <taxon>Saccharomycetes</taxon>
        <taxon>Saccharomycetales</taxon>
        <taxon>Saccharomycetaceae</taxon>
        <taxon>Zygosaccharomyces</taxon>
    </lineage>
</organism>
<protein>
    <recommendedName>
        <fullName evidence="9">Protein YIF1</fullName>
    </recommendedName>
</protein>
<keyword evidence="5 9" id="KW-0653">Protein transport</keyword>
<evidence type="ECO:0000256" key="4">
    <source>
        <dbReference type="ARBA" id="ARBA00022824"/>
    </source>
</evidence>
<dbReference type="Pfam" id="PF03878">
    <property type="entry name" value="YIF1"/>
    <property type="match status" value="1"/>
</dbReference>
<dbReference type="GO" id="GO:0000139">
    <property type="term" value="C:Golgi membrane"/>
    <property type="evidence" value="ECO:0007669"/>
    <property type="project" value="UniProtKB-SubCell"/>
</dbReference>
<keyword evidence="2 9" id="KW-0813">Transport</keyword>
<dbReference type="EMBL" id="BDGX01000011">
    <property type="protein sequence ID" value="GAV48506.1"/>
    <property type="molecule type" value="Genomic_DNA"/>
</dbReference>
<comment type="similarity">
    <text evidence="1 9">Belongs to the YIF1 family.</text>
</comment>
<sequence>MSYNPYSYSAQGTMNDRSRDAYMGGPNGGVQPGVQNITPGQAYPADPSTSMAYQLGQTAFTNFIGQQNFSQFQEVSKATSSSLSHYFQVTTAYVLRKLKIILLPFYNKSSWQRLPGSQMQ</sequence>
<dbReference type="GO" id="GO:0030134">
    <property type="term" value="C:COPII-coated ER to Golgi transport vesicle"/>
    <property type="evidence" value="ECO:0007669"/>
    <property type="project" value="TreeGrafter"/>
</dbReference>
<evidence type="ECO:0000256" key="2">
    <source>
        <dbReference type="ARBA" id="ARBA00022448"/>
    </source>
</evidence>
<evidence type="ECO:0000256" key="6">
    <source>
        <dbReference type="ARBA" id="ARBA00022989"/>
    </source>
</evidence>
<dbReference type="GO" id="GO:0005793">
    <property type="term" value="C:endoplasmic reticulum-Golgi intermediate compartment"/>
    <property type="evidence" value="ECO:0007669"/>
    <property type="project" value="UniProtKB-UniRule"/>
</dbReference>
<dbReference type="GO" id="GO:0005789">
    <property type="term" value="C:endoplasmic reticulum membrane"/>
    <property type="evidence" value="ECO:0007669"/>
    <property type="project" value="UniProtKB-SubCell"/>
</dbReference>
<comment type="subcellular location">
    <subcellularLocation>
        <location evidence="9">Endoplasmic reticulum membrane</location>
        <topology evidence="9">Multi-pass membrane protein</topology>
    </subcellularLocation>
    <subcellularLocation>
        <location evidence="9">Golgi apparatus membrane</location>
        <topology evidence="9">Multi-pass membrane protein</topology>
    </subcellularLocation>
</comment>